<evidence type="ECO:0000313" key="10">
    <source>
        <dbReference type="EMBL" id="GAK49019.1"/>
    </source>
</evidence>
<dbReference type="UniPathway" id="UPA00357">
    <property type="reaction ID" value="UER00474"/>
</dbReference>
<evidence type="ECO:0000256" key="3">
    <source>
        <dbReference type="ARBA" id="ARBA00004845"/>
    </source>
</evidence>
<comment type="subcellular location">
    <subcellularLocation>
        <location evidence="1 8">Cytoplasm</location>
    </subcellularLocation>
</comment>
<evidence type="ECO:0000259" key="9">
    <source>
        <dbReference type="Pfam" id="PF00793"/>
    </source>
</evidence>
<evidence type="ECO:0000256" key="4">
    <source>
        <dbReference type="ARBA" id="ARBA00010499"/>
    </source>
</evidence>
<dbReference type="HOGENOM" id="CLU_036666_0_0_0"/>
<dbReference type="GO" id="GO:0005737">
    <property type="term" value="C:cytoplasm"/>
    <property type="evidence" value="ECO:0007669"/>
    <property type="project" value="UniProtKB-SubCell"/>
</dbReference>
<dbReference type="EC" id="2.5.1.55" evidence="8"/>
<evidence type="ECO:0000313" key="11">
    <source>
        <dbReference type="Proteomes" id="UP000030700"/>
    </source>
</evidence>
<dbReference type="InterPro" id="IPR006218">
    <property type="entry name" value="DAHP1/KDSA"/>
</dbReference>
<feature type="domain" description="DAHP synthetase I/KDSA" evidence="9">
    <location>
        <begin position="18"/>
        <end position="276"/>
    </location>
</feature>
<comment type="similarity">
    <text evidence="4 8">Belongs to the KdsA family.</text>
</comment>
<dbReference type="NCBIfam" id="TIGR01362">
    <property type="entry name" value="KDO8P_synth"/>
    <property type="match status" value="1"/>
</dbReference>
<gene>
    <name evidence="8" type="primary">kdsA</name>
    <name evidence="10" type="ORF">U14_00237</name>
</gene>
<protein>
    <recommendedName>
        <fullName evidence="8">2-dehydro-3-deoxyphosphooctonate aldolase</fullName>
        <ecNumber evidence="8">2.5.1.55</ecNumber>
    </recommendedName>
    <alternativeName>
        <fullName evidence="8">3-deoxy-D-manno-octulosonic acid 8-phosphate synthase</fullName>
    </alternativeName>
    <alternativeName>
        <fullName evidence="8">KDO-8-phosphate synthase</fullName>
        <shortName evidence="8">KDO 8-P synthase</shortName>
        <shortName evidence="8">KDOPS</shortName>
    </alternativeName>
    <alternativeName>
        <fullName evidence="8">Phospho-2-dehydro-3-deoxyoctonate aldolase</fullName>
    </alternativeName>
</protein>
<comment type="catalytic activity">
    <reaction evidence="7 8">
        <text>D-arabinose 5-phosphate + phosphoenolpyruvate + H2O = 3-deoxy-alpha-D-manno-2-octulosonate-8-phosphate + phosphate</text>
        <dbReference type="Rhea" id="RHEA:14053"/>
        <dbReference type="ChEBI" id="CHEBI:15377"/>
        <dbReference type="ChEBI" id="CHEBI:43474"/>
        <dbReference type="ChEBI" id="CHEBI:57693"/>
        <dbReference type="ChEBI" id="CHEBI:58702"/>
        <dbReference type="ChEBI" id="CHEBI:85985"/>
        <dbReference type="EC" id="2.5.1.55"/>
    </reaction>
</comment>
<dbReference type="Gene3D" id="3.20.20.70">
    <property type="entry name" value="Aldolase class I"/>
    <property type="match status" value="1"/>
</dbReference>
<dbReference type="SUPFAM" id="SSF51569">
    <property type="entry name" value="Aldolase"/>
    <property type="match status" value="1"/>
</dbReference>
<dbReference type="InterPro" id="IPR013785">
    <property type="entry name" value="Aldolase_TIM"/>
</dbReference>
<evidence type="ECO:0000256" key="6">
    <source>
        <dbReference type="ARBA" id="ARBA00022679"/>
    </source>
</evidence>
<name>A0A0S6VPP2_9BACT</name>
<dbReference type="InterPro" id="IPR006269">
    <property type="entry name" value="KDO8P_synthase"/>
</dbReference>
<dbReference type="Proteomes" id="UP000030700">
    <property type="component" value="Unassembled WGS sequence"/>
</dbReference>
<dbReference type="PANTHER" id="PTHR21057">
    <property type="entry name" value="PHOSPHO-2-DEHYDRO-3-DEOXYHEPTONATE ALDOLASE"/>
    <property type="match status" value="1"/>
</dbReference>
<evidence type="ECO:0000256" key="8">
    <source>
        <dbReference type="HAMAP-Rule" id="MF_00056"/>
    </source>
</evidence>
<sequence>MIKHATQLHRVPLRDFEIGGDRLVVIAGPCVIEDDPTVNFKTAERLKEITSRLGLPYIYKSSFDKANRSSLSSYRGIGLEKGLQVLEEIRRQFDVPIVTDIHAPDEAAPVAEVVDMLQIPAFLCRQTDLLVAAAQTGKIVNIKKGQFLAPNDMKNCAQKVIMSGNEQVVITERGASFGYGNLVSDMRAIPIVQGFGYPVIFDATHSVQLPGGAGTASSGERQFVATLARAAVAAGASGIFLEVHPAPDHAPCDGPNMITPDAAAELLHVCKEIFALIRR</sequence>
<reference evidence="10" key="1">
    <citation type="journal article" date="2015" name="PeerJ">
        <title>First genomic representation of candidate bacterial phylum KSB3 points to enhanced environmental sensing as a trigger of wastewater bulking.</title>
        <authorList>
            <person name="Sekiguchi Y."/>
            <person name="Ohashi A."/>
            <person name="Parks D.H."/>
            <person name="Yamauchi T."/>
            <person name="Tyson G.W."/>
            <person name="Hugenholtz P."/>
        </authorList>
    </citation>
    <scope>NUCLEOTIDE SEQUENCE [LARGE SCALE GENOMIC DNA]</scope>
</reference>
<dbReference type="UniPathway" id="UPA00030"/>
<dbReference type="AlphaFoldDB" id="A0A0S6VPP2"/>
<dbReference type="HAMAP" id="MF_00056">
    <property type="entry name" value="KDO8P_synth"/>
    <property type="match status" value="1"/>
</dbReference>
<keyword evidence="5 8" id="KW-0963">Cytoplasm</keyword>
<evidence type="ECO:0000256" key="1">
    <source>
        <dbReference type="ARBA" id="ARBA00004496"/>
    </source>
</evidence>
<dbReference type="NCBIfam" id="NF003543">
    <property type="entry name" value="PRK05198.1"/>
    <property type="match status" value="1"/>
</dbReference>
<keyword evidence="8" id="KW-0448">Lipopolysaccharide biosynthesis</keyword>
<proteinExistence type="inferred from homology"/>
<accession>A0A0S6VPP2</accession>
<dbReference type="GO" id="GO:0008676">
    <property type="term" value="F:3-deoxy-8-phosphooctulonate synthase activity"/>
    <property type="evidence" value="ECO:0007669"/>
    <property type="project" value="UniProtKB-UniRule"/>
</dbReference>
<comment type="pathway">
    <text evidence="2">Bacterial outer membrane biogenesis; lipopolysaccharide biosynthesis.</text>
</comment>
<keyword evidence="6 8" id="KW-0808">Transferase</keyword>
<dbReference type="GO" id="GO:0019294">
    <property type="term" value="P:keto-3-deoxy-D-manno-octulosonic acid biosynthetic process"/>
    <property type="evidence" value="ECO:0007669"/>
    <property type="project" value="UniProtKB-UniRule"/>
</dbReference>
<dbReference type="Pfam" id="PF00793">
    <property type="entry name" value="DAHP_synth_1"/>
    <property type="match status" value="1"/>
</dbReference>
<dbReference type="EMBL" id="DF820455">
    <property type="protein sequence ID" value="GAK49019.1"/>
    <property type="molecule type" value="Genomic_DNA"/>
</dbReference>
<keyword evidence="11" id="KW-1185">Reference proteome</keyword>
<evidence type="ECO:0000256" key="7">
    <source>
        <dbReference type="ARBA" id="ARBA00049112"/>
    </source>
</evidence>
<organism evidence="10">
    <name type="scientific">Candidatus Moduliflexus flocculans</name>
    <dbReference type="NCBI Taxonomy" id="1499966"/>
    <lineage>
        <taxon>Bacteria</taxon>
        <taxon>Candidatus Moduliflexota</taxon>
        <taxon>Candidatus Moduliflexia</taxon>
        <taxon>Candidatus Moduliflexales</taxon>
        <taxon>Candidatus Moduliflexaceae</taxon>
    </lineage>
</organism>
<evidence type="ECO:0000256" key="5">
    <source>
        <dbReference type="ARBA" id="ARBA00022490"/>
    </source>
</evidence>
<comment type="pathway">
    <text evidence="3 8">Carbohydrate biosynthesis; 3-deoxy-D-manno-octulosonate biosynthesis; 3-deoxy-D-manno-octulosonate from D-ribulose 5-phosphate: step 2/3.</text>
</comment>
<evidence type="ECO:0000256" key="2">
    <source>
        <dbReference type="ARBA" id="ARBA00004756"/>
    </source>
</evidence>
<dbReference type="STRING" id="1499966.U14_00237"/>